<comment type="caution">
    <text evidence="1">The sequence shown here is derived from an EMBL/GenBank/DDBJ whole genome shotgun (WGS) entry which is preliminary data.</text>
</comment>
<dbReference type="RefSeq" id="WP_319961696.1">
    <property type="nucleotide sequence ID" value="NZ_JAXARY010000010.1"/>
</dbReference>
<keyword evidence="2" id="KW-1185">Reference proteome</keyword>
<evidence type="ECO:0000313" key="2">
    <source>
        <dbReference type="Proteomes" id="UP001284537"/>
    </source>
</evidence>
<evidence type="ECO:0000313" key="1">
    <source>
        <dbReference type="EMBL" id="MDX8127999.1"/>
    </source>
</evidence>
<reference evidence="1 2" key="1">
    <citation type="submission" date="2023-11" db="EMBL/GenBank/DDBJ databases">
        <authorList>
            <person name="Ouyang M.-Y."/>
        </authorList>
    </citation>
    <scope>NUCLEOTIDE SEQUENCE [LARGE SCALE GENOMIC DNA]</scope>
    <source>
        <strain evidence="1 2">OY6</strain>
    </source>
</reference>
<sequence length="254" mass="28115">MATAPDKPVVLTSDWGGLSPHLIAEFYTIDRKGKRVDDITVKAALTESNLEMSLTWSSPFENQSSSNFMPTLQMMVQSGAIEGVSSKAGSIFGSDLQRLAHGLEGRTGITKLNSTQVYVGGQAAKFNITALFRAWRDPVKEVHEPFNQLMKWALPVELSEEGSLAVRLLEDGFSYKTAFPSQAPVLLAVKYKDSVYWPLVIESISKDTNAPIDKQGRFVEMSVPIQLSTLTAIDRSDWDKYLSHNTGVNSNQRR</sequence>
<dbReference type="Proteomes" id="UP001284537">
    <property type="component" value="Unassembled WGS sequence"/>
</dbReference>
<accession>A0ABU4UEV6</accession>
<proteinExistence type="predicted"/>
<protein>
    <submittedName>
        <fullName evidence="1">Uncharacterized protein</fullName>
    </submittedName>
</protein>
<name>A0ABU4UEV6_9GAMM</name>
<organism evidence="1 2">
    <name type="scientific">Methylomonas defluvii</name>
    <dbReference type="NCBI Taxonomy" id="3045149"/>
    <lineage>
        <taxon>Bacteria</taxon>
        <taxon>Pseudomonadati</taxon>
        <taxon>Pseudomonadota</taxon>
        <taxon>Gammaproteobacteria</taxon>
        <taxon>Methylococcales</taxon>
        <taxon>Methylococcaceae</taxon>
        <taxon>Methylomonas</taxon>
    </lineage>
</organism>
<gene>
    <name evidence="1" type="ORF">QLH52_11955</name>
</gene>
<dbReference type="EMBL" id="JAXARY010000010">
    <property type="protein sequence ID" value="MDX8127999.1"/>
    <property type="molecule type" value="Genomic_DNA"/>
</dbReference>